<dbReference type="PANTHER" id="PTHR43777:SF1">
    <property type="entry name" value="MOLYBDENUM COFACTOR CYTIDYLYLTRANSFERASE"/>
    <property type="match status" value="1"/>
</dbReference>
<dbReference type="PANTHER" id="PTHR43777">
    <property type="entry name" value="MOLYBDENUM COFACTOR CYTIDYLYLTRANSFERASE"/>
    <property type="match status" value="1"/>
</dbReference>
<keyword evidence="1" id="KW-0460">Magnesium</keyword>
<evidence type="ECO:0000313" key="4">
    <source>
        <dbReference type="Proteomes" id="UP001248822"/>
    </source>
</evidence>
<accession>A0AAE4DNB6</accession>
<proteinExistence type="predicted"/>
<organism evidence="3 4">
    <name type="scientific">Pseudenterobacter timonensis</name>
    <dbReference type="NCBI Taxonomy" id="1755099"/>
    <lineage>
        <taxon>Bacteria</taxon>
        <taxon>Pseudomonadati</taxon>
        <taxon>Pseudomonadota</taxon>
        <taxon>Gammaproteobacteria</taxon>
        <taxon>Enterobacterales</taxon>
        <taxon>Enterobacteriaceae</taxon>
        <taxon>Pseudenterobacter</taxon>
    </lineage>
</organism>
<dbReference type="CDD" id="cd04182">
    <property type="entry name" value="GT_2_like_f"/>
    <property type="match status" value="1"/>
</dbReference>
<dbReference type="Proteomes" id="UP001248822">
    <property type="component" value="Unassembled WGS sequence"/>
</dbReference>
<dbReference type="Gene3D" id="3.90.550.10">
    <property type="entry name" value="Spore Coat Polysaccharide Biosynthesis Protein SpsA, Chain A"/>
    <property type="match status" value="1"/>
</dbReference>
<evidence type="ECO:0000259" key="2">
    <source>
        <dbReference type="Pfam" id="PF12804"/>
    </source>
</evidence>
<feature type="domain" description="MobA-like NTP transferase" evidence="2">
    <location>
        <begin position="49"/>
        <end position="147"/>
    </location>
</feature>
<dbReference type="InterPro" id="IPR029044">
    <property type="entry name" value="Nucleotide-diphossugar_trans"/>
</dbReference>
<evidence type="ECO:0000313" key="3">
    <source>
        <dbReference type="EMBL" id="MDR9891000.1"/>
    </source>
</evidence>
<dbReference type="EMBL" id="JAQGEC010000010">
    <property type="protein sequence ID" value="MDR9891000.1"/>
    <property type="molecule type" value="Genomic_DNA"/>
</dbReference>
<dbReference type="InterPro" id="IPR025877">
    <property type="entry name" value="MobA-like_NTP_Trfase"/>
</dbReference>
<dbReference type="SUPFAM" id="SSF53448">
    <property type="entry name" value="Nucleotide-diphospho-sugar transferases"/>
    <property type="match status" value="1"/>
</dbReference>
<evidence type="ECO:0000256" key="1">
    <source>
        <dbReference type="ARBA" id="ARBA00022842"/>
    </source>
</evidence>
<dbReference type="RefSeq" id="WP_310826407.1">
    <property type="nucleotide sequence ID" value="NZ_JAQGEC010000010.1"/>
</dbReference>
<dbReference type="GO" id="GO:0016779">
    <property type="term" value="F:nucleotidyltransferase activity"/>
    <property type="evidence" value="ECO:0007669"/>
    <property type="project" value="UniProtKB-ARBA"/>
</dbReference>
<dbReference type="AlphaFoldDB" id="A0AAE4DNB6"/>
<protein>
    <submittedName>
        <fullName evidence="3">Nucleotidyltransferase family protein</fullName>
    </submittedName>
</protein>
<dbReference type="Pfam" id="PF12804">
    <property type="entry name" value="NTP_transf_3"/>
    <property type="match status" value="1"/>
</dbReference>
<gene>
    <name evidence="3" type="ORF">O7047_12285</name>
</gene>
<name>A0AAE4DNB6_9ENTR</name>
<reference evidence="3" key="1">
    <citation type="submission" date="2022-12" db="EMBL/GenBank/DDBJ databases">
        <title>NDM-1 containing novel ST 2018 Pseudenterobacter timonensis.</title>
        <authorList>
            <person name="Halder G."/>
            <person name="Mandal S."/>
            <person name="Dutta S."/>
        </authorList>
    </citation>
    <scope>NUCLEOTIDE SEQUENCE</scope>
    <source>
        <strain evidence="3">CNCI147</strain>
    </source>
</reference>
<comment type="caution">
    <text evidence="3">The sequence shown here is derived from an EMBL/GenBank/DDBJ whole genome shotgun (WGS) entry which is preliminary data.</text>
</comment>
<sequence>MSASPVVLLLAAGRGERFTASGATVHKLDALLNGQPVLTHTLRAVQAAGLPWYLVRPEGFTRGMGESIALGVNATSDADGWLILPADLPLIQPASLQRVAQALAETDVVVPYCQQQQGHPVGFSRRYLPALLKLTGERGAREIVRQARAEGRVQDLHLEDAGIVEDIDTLHDLDAAARLLALRAYYTCQ</sequence>